<feature type="region of interest" description="Disordered" evidence="6">
    <location>
        <begin position="201"/>
        <end position="223"/>
    </location>
</feature>
<dbReference type="PROSITE" id="PS01167">
    <property type="entry name" value="RIBOSOMAL_L17"/>
    <property type="match status" value="1"/>
</dbReference>
<keyword evidence="3 4" id="KW-0687">Ribonucleoprotein</keyword>
<organism evidence="7 8">
    <name type="scientific">Actinomyces glycerinitolerans</name>
    <dbReference type="NCBI Taxonomy" id="1892869"/>
    <lineage>
        <taxon>Bacteria</taxon>
        <taxon>Bacillati</taxon>
        <taxon>Actinomycetota</taxon>
        <taxon>Actinomycetes</taxon>
        <taxon>Actinomycetales</taxon>
        <taxon>Actinomycetaceae</taxon>
        <taxon>Actinomyces</taxon>
    </lineage>
</organism>
<dbReference type="RefSeq" id="WP_073327512.1">
    <property type="nucleotide sequence ID" value="NZ_FQTT01000001.1"/>
</dbReference>
<comment type="similarity">
    <text evidence="1 4 5">Belongs to the bacterial ribosomal protein bL17 family.</text>
</comment>
<evidence type="ECO:0000256" key="1">
    <source>
        <dbReference type="ARBA" id="ARBA00008777"/>
    </source>
</evidence>
<protein>
    <recommendedName>
        <fullName evidence="4">Large ribosomal subunit protein bL17</fullName>
    </recommendedName>
</protein>
<name>A0A1M4RWB9_9ACTO</name>
<dbReference type="SUPFAM" id="SSF64263">
    <property type="entry name" value="Prokaryotic ribosomal protein L17"/>
    <property type="match status" value="1"/>
</dbReference>
<dbReference type="EMBL" id="FQTT01000001">
    <property type="protein sequence ID" value="SHE24274.1"/>
    <property type="molecule type" value="Genomic_DNA"/>
</dbReference>
<keyword evidence="2 4" id="KW-0689">Ribosomal protein</keyword>
<dbReference type="GO" id="GO:0006412">
    <property type="term" value="P:translation"/>
    <property type="evidence" value="ECO:0007669"/>
    <property type="project" value="UniProtKB-UniRule"/>
</dbReference>
<dbReference type="PANTHER" id="PTHR14413:SF16">
    <property type="entry name" value="LARGE RIBOSOMAL SUBUNIT PROTEIN BL17M"/>
    <property type="match status" value="1"/>
</dbReference>
<dbReference type="NCBIfam" id="TIGR00059">
    <property type="entry name" value="L17"/>
    <property type="match status" value="1"/>
</dbReference>
<dbReference type="FunFam" id="3.90.1030.10:FF:000001">
    <property type="entry name" value="50S ribosomal protein L17"/>
    <property type="match status" value="1"/>
</dbReference>
<evidence type="ECO:0000256" key="3">
    <source>
        <dbReference type="ARBA" id="ARBA00023274"/>
    </source>
</evidence>
<comment type="subunit">
    <text evidence="4">Part of the 50S ribosomal subunit. Contacts protein L32.</text>
</comment>
<dbReference type="InterPro" id="IPR036373">
    <property type="entry name" value="Ribosomal_bL17_sf"/>
</dbReference>
<dbReference type="Proteomes" id="UP000184291">
    <property type="component" value="Unassembled WGS sequence"/>
</dbReference>
<dbReference type="AlphaFoldDB" id="A0A1M4RWB9"/>
<sequence length="263" mass="28392">MPRPTKGPRLGGSPQHERHMLANLATQLIIHESITTTEARARRLRPYVEKLITKGKRGDLHARRTVMKKMTDKYAVYRLFDEIAPQMADRDGGYTRIIKTAPRRGDNAPMAQISLVLEPVAKKAVVDDAVRTAKRAAEQAVAEVEEAAAEVEAEETPADDVAEVAAEETEAADETAAAADEAAVDETSGKPVYAGSVRLEKGSTEAPDADHEVKGNEDSMKYHVPGSRWYDNTVAEVWFASAEDAEAAGFAPAGGAAAQKVKK</sequence>
<evidence type="ECO:0000256" key="6">
    <source>
        <dbReference type="SAM" id="MobiDB-lite"/>
    </source>
</evidence>
<feature type="compositionally biased region" description="Basic and acidic residues" evidence="6">
    <location>
        <begin position="201"/>
        <end position="221"/>
    </location>
</feature>
<dbReference type="OrthoDB" id="9809073at2"/>
<evidence type="ECO:0000256" key="5">
    <source>
        <dbReference type="RuleBase" id="RU000660"/>
    </source>
</evidence>
<dbReference type="Pfam" id="PF01196">
    <property type="entry name" value="Ribosomal_L17"/>
    <property type="match status" value="1"/>
</dbReference>
<proteinExistence type="inferred from homology"/>
<reference evidence="8" key="1">
    <citation type="submission" date="2016-09" db="EMBL/GenBank/DDBJ databases">
        <authorList>
            <person name="Strepis N."/>
        </authorList>
    </citation>
    <scope>NUCLEOTIDE SEQUENCE [LARGE SCALE GENOMIC DNA]</scope>
</reference>
<dbReference type="InterPro" id="IPR047859">
    <property type="entry name" value="Ribosomal_bL17_CS"/>
</dbReference>
<dbReference type="InterPro" id="IPR000456">
    <property type="entry name" value="Ribosomal_bL17"/>
</dbReference>
<dbReference type="PANTHER" id="PTHR14413">
    <property type="entry name" value="RIBOSOMAL PROTEIN L17"/>
    <property type="match status" value="1"/>
</dbReference>
<dbReference type="Gene3D" id="3.90.1030.10">
    <property type="entry name" value="Ribosomal protein L17"/>
    <property type="match status" value="1"/>
</dbReference>
<dbReference type="STRING" id="1892869.ACGLYG10_0474"/>
<evidence type="ECO:0000313" key="7">
    <source>
        <dbReference type="EMBL" id="SHE24274.1"/>
    </source>
</evidence>
<keyword evidence="8" id="KW-1185">Reference proteome</keyword>
<evidence type="ECO:0000313" key="8">
    <source>
        <dbReference type="Proteomes" id="UP000184291"/>
    </source>
</evidence>
<evidence type="ECO:0000256" key="2">
    <source>
        <dbReference type="ARBA" id="ARBA00022980"/>
    </source>
</evidence>
<dbReference type="GO" id="GO:0003735">
    <property type="term" value="F:structural constituent of ribosome"/>
    <property type="evidence" value="ECO:0007669"/>
    <property type="project" value="InterPro"/>
</dbReference>
<evidence type="ECO:0000256" key="4">
    <source>
        <dbReference type="HAMAP-Rule" id="MF_01368"/>
    </source>
</evidence>
<dbReference type="HAMAP" id="MF_01368">
    <property type="entry name" value="Ribosomal_bL17"/>
    <property type="match status" value="1"/>
</dbReference>
<accession>A0A1M4RWB9</accession>
<gene>
    <name evidence="4" type="primary">rplQ</name>
    <name evidence="7" type="ORF">ACGLYG10_0474</name>
</gene>
<dbReference type="GO" id="GO:0022625">
    <property type="term" value="C:cytosolic large ribosomal subunit"/>
    <property type="evidence" value="ECO:0007669"/>
    <property type="project" value="TreeGrafter"/>
</dbReference>